<dbReference type="Proteomes" id="UP000008022">
    <property type="component" value="Unassembled WGS sequence"/>
</dbReference>
<dbReference type="Gramene" id="ORUFI08G12280.1">
    <property type="protein sequence ID" value="ORUFI08G12280.1"/>
    <property type="gene ID" value="ORUFI08G12280"/>
</dbReference>
<dbReference type="EnsemblPlants" id="ORUFI08G12280.1">
    <property type="protein sequence ID" value="ORUFI08G12280.1"/>
    <property type="gene ID" value="ORUFI08G12280"/>
</dbReference>
<evidence type="ECO:0000313" key="2">
    <source>
        <dbReference type="Proteomes" id="UP000008022"/>
    </source>
</evidence>
<protein>
    <submittedName>
        <fullName evidence="1">Uncharacterized protein</fullName>
    </submittedName>
</protein>
<name>A0A0E0QHH6_ORYRU</name>
<dbReference type="HOGENOM" id="CLU_2268213_0_0_1"/>
<organism evidence="1 2">
    <name type="scientific">Oryza rufipogon</name>
    <name type="common">Brownbeard rice</name>
    <name type="synonym">Asian wild rice</name>
    <dbReference type="NCBI Taxonomy" id="4529"/>
    <lineage>
        <taxon>Eukaryota</taxon>
        <taxon>Viridiplantae</taxon>
        <taxon>Streptophyta</taxon>
        <taxon>Embryophyta</taxon>
        <taxon>Tracheophyta</taxon>
        <taxon>Spermatophyta</taxon>
        <taxon>Magnoliopsida</taxon>
        <taxon>Liliopsida</taxon>
        <taxon>Poales</taxon>
        <taxon>Poaceae</taxon>
        <taxon>BOP clade</taxon>
        <taxon>Oryzoideae</taxon>
        <taxon>Oryzeae</taxon>
        <taxon>Oryzinae</taxon>
        <taxon>Oryza</taxon>
    </lineage>
</organism>
<keyword evidence="2" id="KW-1185">Reference proteome</keyword>
<sequence>MGGMNRIGIRERETRGGSLIGIVVVGAAAAAHTAHQPSSRGRADSPRMMRASLLAPLELSADLTPPLPSARHFASRICDYNQKRKEQSQVIDREMIASLFKAL</sequence>
<proteinExistence type="predicted"/>
<reference evidence="2" key="1">
    <citation type="submission" date="2013-06" db="EMBL/GenBank/DDBJ databases">
        <authorList>
            <person name="Zhao Q."/>
        </authorList>
    </citation>
    <scope>NUCLEOTIDE SEQUENCE</scope>
    <source>
        <strain evidence="2">cv. W1943</strain>
    </source>
</reference>
<dbReference type="STRING" id="4529.A0A0E0QHH6"/>
<dbReference type="AlphaFoldDB" id="A0A0E0QHH6"/>
<evidence type="ECO:0000313" key="1">
    <source>
        <dbReference type="EnsemblPlants" id="ORUFI08G12280.1"/>
    </source>
</evidence>
<reference evidence="1" key="2">
    <citation type="submission" date="2015-06" db="UniProtKB">
        <authorList>
            <consortium name="EnsemblPlants"/>
        </authorList>
    </citation>
    <scope>IDENTIFICATION</scope>
</reference>
<accession>A0A0E0QHH6</accession>